<name>A0A835V006_VANPL</name>
<gene>
    <name evidence="1" type="ORF">HPP92_013454</name>
</gene>
<evidence type="ECO:0000313" key="1">
    <source>
        <dbReference type="EMBL" id="KAG0478735.1"/>
    </source>
</evidence>
<dbReference type="EMBL" id="JADCNM010000006">
    <property type="protein sequence ID" value="KAG0478735.1"/>
    <property type="molecule type" value="Genomic_DNA"/>
</dbReference>
<comment type="caution">
    <text evidence="1">The sequence shown here is derived from an EMBL/GenBank/DDBJ whole genome shotgun (WGS) entry which is preliminary data.</text>
</comment>
<dbReference type="Proteomes" id="UP000639772">
    <property type="component" value="Chromosome 6"/>
</dbReference>
<dbReference type="AlphaFoldDB" id="A0A835V006"/>
<accession>A0A835V006</accession>
<protein>
    <submittedName>
        <fullName evidence="1">Uncharacterized protein</fullName>
    </submittedName>
</protein>
<reference evidence="1 2" key="1">
    <citation type="journal article" date="2020" name="Nat. Food">
        <title>A phased Vanilla planifolia genome enables genetic improvement of flavour and production.</title>
        <authorList>
            <person name="Hasing T."/>
            <person name="Tang H."/>
            <person name="Brym M."/>
            <person name="Khazi F."/>
            <person name="Huang T."/>
            <person name="Chambers A.H."/>
        </authorList>
    </citation>
    <scope>NUCLEOTIDE SEQUENCE [LARGE SCALE GENOMIC DNA]</scope>
    <source>
        <tissue evidence="1">Leaf</tissue>
    </source>
</reference>
<proteinExistence type="predicted"/>
<evidence type="ECO:0000313" key="2">
    <source>
        <dbReference type="Proteomes" id="UP000639772"/>
    </source>
</evidence>
<sequence>MGGIDLIKKEIMRLKWVRVCPLQLLRRGASHLHAEDCKEMSTLRFHGEELGLGASKLRLELGYLLLKQADGTCTTVDRVSHPRIRLIHYAAHRVTSLAFWQLLESCNAWSQWVNDREIYICRWKKKQMHGFVLGGV</sequence>
<organism evidence="1 2">
    <name type="scientific">Vanilla planifolia</name>
    <name type="common">Vanilla</name>
    <dbReference type="NCBI Taxonomy" id="51239"/>
    <lineage>
        <taxon>Eukaryota</taxon>
        <taxon>Viridiplantae</taxon>
        <taxon>Streptophyta</taxon>
        <taxon>Embryophyta</taxon>
        <taxon>Tracheophyta</taxon>
        <taxon>Spermatophyta</taxon>
        <taxon>Magnoliopsida</taxon>
        <taxon>Liliopsida</taxon>
        <taxon>Asparagales</taxon>
        <taxon>Orchidaceae</taxon>
        <taxon>Vanilloideae</taxon>
        <taxon>Vanilleae</taxon>
        <taxon>Vanilla</taxon>
    </lineage>
</organism>